<comment type="caution">
    <text evidence="2">The sequence shown here is derived from an EMBL/GenBank/DDBJ whole genome shotgun (WGS) entry which is preliminary data.</text>
</comment>
<keyword evidence="1" id="KW-0175">Coiled coil</keyword>
<dbReference type="AlphaFoldDB" id="A0A8X7NDG7"/>
<gene>
    <name evidence="2" type="ORF">A4X09_0g614</name>
</gene>
<evidence type="ECO:0000256" key="1">
    <source>
        <dbReference type="SAM" id="Coils"/>
    </source>
</evidence>
<organism evidence="2 3">
    <name type="scientific">Tilletia walkeri</name>
    <dbReference type="NCBI Taxonomy" id="117179"/>
    <lineage>
        <taxon>Eukaryota</taxon>
        <taxon>Fungi</taxon>
        <taxon>Dikarya</taxon>
        <taxon>Basidiomycota</taxon>
        <taxon>Ustilaginomycotina</taxon>
        <taxon>Exobasidiomycetes</taxon>
        <taxon>Tilletiales</taxon>
        <taxon>Tilletiaceae</taxon>
        <taxon>Tilletia</taxon>
    </lineage>
</organism>
<protein>
    <submittedName>
        <fullName evidence="2">Uncharacterized protein</fullName>
    </submittedName>
</protein>
<keyword evidence="3" id="KW-1185">Reference proteome</keyword>
<name>A0A8X7NDG7_9BASI</name>
<sequence length="358" mass="40831">MSVYTATLRELSEEHFERAFDEPDSRARLRKLFDEHIIRVEDLLGTLSARDQAIRVLKTFYTSSALQDEVIELRAQVDSLQAQQRQQTREVARLQRQADEAVVTEVNICERMAGLKERSTHREHQEAIDKLQSGHLLALNTLKAAHAEDIRKQRQARLAESAQHAEELLRVGEARRAEESQQVEDARFRLQEQQREHDLFVEKLRAEHADELRRQPLLPVLKAADLDLESRTWQLRFEQVSISLNPMQLLDLDVEEASEIAVPRASSPVLSYVDSERTTSDDLDANGDLVEDALESELFRPPKKDSDAIGDAGDEALEILAEQPPNMLLGIEPSTRDISADKRMRTAQAGHWAAARQW</sequence>
<dbReference type="EMBL" id="LWDG02000012">
    <property type="protein sequence ID" value="KAE8271702.1"/>
    <property type="molecule type" value="Genomic_DNA"/>
</dbReference>
<dbReference type="Proteomes" id="UP000078113">
    <property type="component" value="Unassembled WGS sequence"/>
</dbReference>
<reference evidence="2" key="1">
    <citation type="submission" date="2016-04" db="EMBL/GenBank/DDBJ databases">
        <authorList>
            <person name="Nguyen H.D."/>
            <person name="Samba Siva P."/>
            <person name="Cullis J."/>
            <person name="Levesque C.A."/>
            <person name="Hambleton S."/>
        </authorList>
    </citation>
    <scope>NUCLEOTIDE SEQUENCE</scope>
    <source>
        <strain evidence="2">DAOMC 236422</strain>
    </source>
</reference>
<feature type="coiled-coil region" evidence="1">
    <location>
        <begin position="63"/>
        <end position="97"/>
    </location>
</feature>
<evidence type="ECO:0000313" key="3">
    <source>
        <dbReference type="Proteomes" id="UP000078113"/>
    </source>
</evidence>
<evidence type="ECO:0000313" key="2">
    <source>
        <dbReference type="EMBL" id="KAE8271702.1"/>
    </source>
</evidence>
<proteinExistence type="predicted"/>
<reference evidence="2" key="2">
    <citation type="journal article" date="2019" name="IMA Fungus">
        <title>Genome sequencing and comparison of five Tilletia species to identify candidate genes for the detection of regulated species infecting wheat.</title>
        <authorList>
            <person name="Nguyen H.D.T."/>
            <person name="Sultana T."/>
            <person name="Kesanakurti P."/>
            <person name="Hambleton S."/>
        </authorList>
    </citation>
    <scope>NUCLEOTIDE SEQUENCE</scope>
    <source>
        <strain evidence="2">DAOMC 236422</strain>
    </source>
</reference>
<accession>A0A8X7NDG7</accession>